<sequence length="220" mass="24410">MRAQRVLCRNGGRTFQWTRESSARHLSRPAEALGAFDISVLQLSGQAPAGPSRENWKRIIEEQQDLAEIHDRISLVDPDGVARDHAISPDRMFRDDLHYSDALLDALAGELVGNLSGRVEAEPLPDAETVLHIMSRLFAYGGRRLEEESDSPEPGALAGDREGEVFHFRSDIGPEHVQDPYISESAALQPAMYLSATLFETPDFMASAEADFYAEDVFLI</sequence>
<comment type="caution">
    <text evidence="1">The sequence shown here is derived from an EMBL/GenBank/DDBJ whole genome shotgun (WGS) entry which is preliminary data.</text>
</comment>
<name>A0A2T5BWM2_9RHOB</name>
<accession>A0A2T5BWM2</accession>
<dbReference type="Proteomes" id="UP000243859">
    <property type="component" value="Unassembled WGS sequence"/>
</dbReference>
<protein>
    <submittedName>
        <fullName evidence="1">Uncharacterized protein</fullName>
    </submittedName>
</protein>
<reference evidence="1 2" key="1">
    <citation type="submission" date="2018-04" db="EMBL/GenBank/DDBJ databases">
        <title>Genomic Encyclopedia of Archaeal and Bacterial Type Strains, Phase II (KMG-II): from individual species to whole genera.</title>
        <authorList>
            <person name="Goeker M."/>
        </authorList>
    </citation>
    <scope>NUCLEOTIDE SEQUENCE [LARGE SCALE GENOMIC DNA]</scope>
    <source>
        <strain evidence="1 2">DSM 18064</strain>
    </source>
</reference>
<gene>
    <name evidence="1" type="ORF">C8N32_101242</name>
</gene>
<proteinExistence type="predicted"/>
<keyword evidence="2" id="KW-1185">Reference proteome</keyword>
<organism evidence="1 2">
    <name type="scientific">Rhodovulum imhoffii</name>
    <dbReference type="NCBI Taxonomy" id="365340"/>
    <lineage>
        <taxon>Bacteria</taxon>
        <taxon>Pseudomonadati</taxon>
        <taxon>Pseudomonadota</taxon>
        <taxon>Alphaproteobacteria</taxon>
        <taxon>Rhodobacterales</taxon>
        <taxon>Paracoccaceae</taxon>
        <taxon>Rhodovulum</taxon>
    </lineage>
</organism>
<evidence type="ECO:0000313" key="2">
    <source>
        <dbReference type="Proteomes" id="UP000243859"/>
    </source>
</evidence>
<dbReference type="EMBL" id="QAAA01000001">
    <property type="protein sequence ID" value="PTN04044.1"/>
    <property type="molecule type" value="Genomic_DNA"/>
</dbReference>
<dbReference type="OrthoDB" id="8479154at2"/>
<evidence type="ECO:0000313" key="1">
    <source>
        <dbReference type="EMBL" id="PTN04044.1"/>
    </source>
</evidence>
<dbReference type="RefSeq" id="WP_146159665.1">
    <property type="nucleotide sequence ID" value="NZ_NHSI01000033.1"/>
</dbReference>
<dbReference type="AlphaFoldDB" id="A0A2T5BWM2"/>